<protein>
    <submittedName>
        <fullName evidence="1">Uncharacterized protein</fullName>
    </submittedName>
</protein>
<feature type="non-terminal residue" evidence="1">
    <location>
        <position position="67"/>
    </location>
</feature>
<name>A0A085NBG0_9BILA</name>
<gene>
    <name evidence="1" type="ORF">M514_20950</name>
</gene>
<evidence type="ECO:0000313" key="1">
    <source>
        <dbReference type="EMBL" id="KFD66806.1"/>
    </source>
</evidence>
<reference evidence="1" key="1">
    <citation type="journal article" date="2014" name="Nat. Genet.">
        <title>Genome and transcriptome of the porcine whipworm Trichuris suis.</title>
        <authorList>
            <person name="Jex A.R."/>
            <person name="Nejsum P."/>
            <person name="Schwarz E.M."/>
            <person name="Hu L."/>
            <person name="Young N.D."/>
            <person name="Hall R.S."/>
            <person name="Korhonen P.K."/>
            <person name="Liao S."/>
            <person name="Thamsborg S."/>
            <person name="Xia J."/>
            <person name="Xu P."/>
            <person name="Wang S."/>
            <person name="Scheerlinck J.P."/>
            <person name="Hofmann A."/>
            <person name="Sternberg P.W."/>
            <person name="Wang J."/>
            <person name="Gasser R.B."/>
        </authorList>
    </citation>
    <scope>NUCLEOTIDE SEQUENCE [LARGE SCALE GENOMIC DNA]</scope>
    <source>
        <strain evidence="1">DCEP-RM93F</strain>
    </source>
</reference>
<dbReference type="Proteomes" id="UP000030758">
    <property type="component" value="Unassembled WGS sequence"/>
</dbReference>
<sequence length="67" mass="7987">GAPRRKGLHRHKPLRCPTRFQTIRRRYFRHHQRGERRNFPGTLKQSLLYEDKINHGEGNERLGSGVL</sequence>
<accession>A0A085NBG0</accession>
<dbReference type="AlphaFoldDB" id="A0A085NBG0"/>
<dbReference type="EMBL" id="KL367520">
    <property type="protein sequence ID" value="KFD66806.1"/>
    <property type="molecule type" value="Genomic_DNA"/>
</dbReference>
<feature type="non-terminal residue" evidence="1">
    <location>
        <position position="1"/>
    </location>
</feature>
<proteinExistence type="predicted"/>
<organism evidence="1">
    <name type="scientific">Trichuris suis</name>
    <name type="common">pig whipworm</name>
    <dbReference type="NCBI Taxonomy" id="68888"/>
    <lineage>
        <taxon>Eukaryota</taxon>
        <taxon>Metazoa</taxon>
        <taxon>Ecdysozoa</taxon>
        <taxon>Nematoda</taxon>
        <taxon>Enoplea</taxon>
        <taxon>Dorylaimia</taxon>
        <taxon>Trichinellida</taxon>
        <taxon>Trichuridae</taxon>
        <taxon>Trichuris</taxon>
    </lineage>
</organism>